<organism evidence="3 4">
    <name type="scientific">Rotaria magnacalcarata</name>
    <dbReference type="NCBI Taxonomy" id="392030"/>
    <lineage>
        <taxon>Eukaryota</taxon>
        <taxon>Metazoa</taxon>
        <taxon>Spiralia</taxon>
        <taxon>Gnathifera</taxon>
        <taxon>Rotifera</taxon>
        <taxon>Eurotatoria</taxon>
        <taxon>Bdelloidea</taxon>
        <taxon>Philodinida</taxon>
        <taxon>Philodinidae</taxon>
        <taxon>Rotaria</taxon>
    </lineage>
</organism>
<evidence type="ECO:0000313" key="2">
    <source>
        <dbReference type="EMBL" id="CAF2061405.1"/>
    </source>
</evidence>
<comment type="caution">
    <text evidence="3">The sequence shown here is derived from an EMBL/GenBank/DDBJ whole genome shotgun (WGS) entry which is preliminary data.</text>
</comment>
<gene>
    <name evidence="3" type="ORF">UXM345_LOCUS32102</name>
    <name evidence="2" type="ORF">XDN619_LOCUS10625</name>
</gene>
<dbReference type="EMBL" id="CAJNRG010003884">
    <property type="protein sequence ID" value="CAF2061405.1"/>
    <property type="molecule type" value="Genomic_DNA"/>
</dbReference>
<evidence type="ECO:0000313" key="4">
    <source>
        <dbReference type="Proteomes" id="UP000663842"/>
    </source>
</evidence>
<dbReference type="Pfam" id="PF00078">
    <property type="entry name" value="RVT_1"/>
    <property type="match status" value="1"/>
</dbReference>
<dbReference type="CDD" id="cd01650">
    <property type="entry name" value="RT_nLTR_like"/>
    <property type="match status" value="1"/>
</dbReference>
<dbReference type="Proteomes" id="UP000663887">
    <property type="component" value="Unassembled WGS sequence"/>
</dbReference>
<protein>
    <recommendedName>
        <fullName evidence="1">Reverse transcriptase domain-containing protein</fullName>
    </recommendedName>
</protein>
<dbReference type="AlphaFoldDB" id="A0A820GD01"/>
<evidence type="ECO:0000259" key="1">
    <source>
        <dbReference type="PROSITE" id="PS50878"/>
    </source>
</evidence>
<dbReference type="PROSITE" id="PS50878">
    <property type="entry name" value="RT_POL"/>
    <property type="match status" value="1"/>
</dbReference>
<accession>A0A820GD01</accession>
<sequence>MPTEFQTIKFRPQKQTNDISLTIKLSGTNFNEITESNSNINEKYNSFSQTLLASYNQTHPIKEKTVTAKRLKNGWLSKELLVLVNRKHTLFHAAKNGTIPECIYKNYRNQLDKIINKEKRKYYEGKFKECKGDPKTHWKIIKQAINETPKERETINKLRINDIEYTDKKDIANKLNKYFADVGKNLADQMAPSPISFRNYLGAPLPNQFYFSPITSSDVESGINSLKNKNCDVENIPNRIYKLCAHIIAPPLANLFNQSINEGSYPDVLKIAKLTPIYKASGDRTLPSNYRPISILPTVGKIFEKVIYKQLTNYLNVNNILSPTQFGFREGHSTGDAVTSFLEKIYKNLHEKKTTIAVFIDLSKAFDTVPHDILSSKLSHYGIRNSALKWFKSYLSDRGHYLKIENCSSEINKVAFGVPQGSILGPILFLIYINDFSKCHDAISFNYADDKAIIKSGTNTETLYEATNSELNKIYNWLLASKLSLNAAKSVYMK</sequence>
<dbReference type="InterPro" id="IPR043502">
    <property type="entry name" value="DNA/RNA_pol_sf"/>
</dbReference>
<dbReference type="SUPFAM" id="SSF56672">
    <property type="entry name" value="DNA/RNA polymerases"/>
    <property type="match status" value="1"/>
</dbReference>
<dbReference type="PANTHER" id="PTHR19446">
    <property type="entry name" value="REVERSE TRANSCRIPTASES"/>
    <property type="match status" value="1"/>
</dbReference>
<feature type="domain" description="Reverse transcriptase" evidence="1">
    <location>
        <begin position="258"/>
        <end position="494"/>
    </location>
</feature>
<name>A0A820GD01_9BILA</name>
<reference evidence="3" key="1">
    <citation type="submission" date="2021-02" db="EMBL/GenBank/DDBJ databases">
        <authorList>
            <person name="Nowell W R."/>
        </authorList>
    </citation>
    <scope>NUCLEOTIDE SEQUENCE</scope>
</reference>
<proteinExistence type="predicted"/>
<dbReference type="InterPro" id="IPR000477">
    <property type="entry name" value="RT_dom"/>
</dbReference>
<evidence type="ECO:0000313" key="3">
    <source>
        <dbReference type="EMBL" id="CAF4276356.1"/>
    </source>
</evidence>
<dbReference type="Proteomes" id="UP000663842">
    <property type="component" value="Unassembled WGS sequence"/>
</dbReference>
<dbReference type="EMBL" id="CAJOBF010009521">
    <property type="protein sequence ID" value="CAF4276356.1"/>
    <property type="molecule type" value="Genomic_DNA"/>
</dbReference>